<reference evidence="1" key="2">
    <citation type="submission" date="2021-09" db="EMBL/GenBank/DDBJ databases">
        <authorList>
            <person name="Gilroy R."/>
        </authorList>
    </citation>
    <scope>NUCLEOTIDE SEQUENCE</scope>
    <source>
        <strain evidence="1">CHK179-5677</strain>
    </source>
</reference>
<dbReference type="AlphaFoldDB" id="A0A921SRT2"/>
<comment type="caution">
    <text evidence="1">The sequence shown here is derived from an EMBL/GenBank/DDBJ whole genome shotgun (WGS) entry which is preliminary data.</text>
</comment>
<reference evidence="1" key="1">
    <citation type="journal article" date="2021" name="PeerJ">
        <title>Extensive microbial diversity within the chicken gut microbiome revealed by metagenomics and culture.</title>
        <authorList>
            <person name="Gilroy R."/>
            <person name="Ravi A."/>
            <person name="Getino M."/>
            <person name="Pursley I."/>
            <person name="Horton D.L."/>
            <person name="Alikhan N.F."/>
            <person name="Baker D."/>
            <person name="Gharbi K."/>
            <person name="Hall N."/>
            <person name="Watson M."/>
            <person name="Adriaenssens E.M."/>
            <person name="Foster-Nyarko E."/>
            <person name="Jarju S."/>
            <person name="Secka A."/>
            <person name="Antonio M."/>
            <person name="Oren A."/>
            <person name="Chaudhuri R.R."/>
            <person name="La Ragione R."/>
            <person name="Hildebrand F."/>
            <person name="Pallen M.J."/>
        </authorList>
    </citation>
    <scope>NUCLEOTIDE SEQUENCE</scope>
    <source>
        <strain evidence="1">CHK179-5677</strain>
    </source>
</reference>
<dbReference type="Proteomes" id="UP000760668">
    <property type="component" value="Unassembled WGS sequence"/>
</dbReference>
<dbReference type="EMBL" id="DYUC01000011">
    <property type="protein sequence ID" value="HJG85643.1"/>
    <property type="molecule type" value="Genomic_DNA"/>
</dbReference>
<gene>
    <name evidence="1" type="ORF">K8V01_01230</name>
</gene>
<accession>A0A921SRT2</accession>
<organism evidence="1 2">
    <name type="scientific">Pseudoflavonifractor capillosus</name>
    <dbReference type="NCBI Taxonomy" id="106588"/>
    <lineage>
        <taxon>Bacteria</taxon>
        <taxon>Bacillati</taxon>
        <taxon>Bacillota</taxon>
        <taxon>Clostridia</taxon>
        <taxon>Eubacteriales</taxon>
        <taxon>Oscillospiraceae</taxon>
        <taxon>Pseudoflavonifractor</taxon>
    </lineage>
</organism>
<evidence type="ECO:0000313" key="1">
    <source>
        <dbReference type="EMBL" id="HJG85643.1"/>
    </source>
</evidence>
<name>A0A921SRT2_9FIRM</name>
<evidence type="ECO:0000313" key="2">
    <source>
        <dbReference type="Proteomes" id="UP000760668"/>
    </source>
</evidence>
<sequence length="231" mass="26296">MDKRTYYTAVGRFTKRHDADGNTYPVVYVNQQEYLLDLQEMAVWTALTWRLSDFRQLERKYDLLARELHLLEPRTLENCLRHLEVRGLVASGSGEDDLEALYDLLGGLYVVPISESLLLRVATFAKLTFLGGVPFSTTKNLFQRRKMDECENRILALSRQALLSTAELVKCVELGIFDLSSGERVIDALYDDVDTTSDNIRYLMLSADSRTSVTLAVANLCLGKQIIFERV</sequence>
<proteinExistence type="predicted"/>
<dbReference type="RefSeq" id="WP_204750572.1">
    <property type="nucleotide sequence ID" value="NZ_DYUC01000011.1"/>
</dbReference>
<protein>
    <submittedName>
        <fullName evidence="1">Uncharacterized protein</fullName>
    </submittedName>
</protein>